<accession>A0ABW9NWS9</accession>
<keyword evidence="3" id="KW-1185">Reference proteome</keyword>
<evidence type="ECO:0000256" key="1">
    <source>
        <dbReference type="SAM" id="Phobius"/>
    </source>
</evidence>
<feature type="transmembrane region" description="Helical" evidence="1">
    <location>
        <begin position="12"/>
        <end position="32"/>
    </location>
</feature>
<evidence type="ECO:0000313" key="2">
    <source>
        <dbReference type="EMBL" id="MQS37785.1"/>
    </source>
</evidence>
<proteinExistence type="predicted"/>
<dbReference type="Proteomes" id="UP000460558">
    <property type="component" value="Unassembled WGS sequence"/>
</dbReference>
<feature type="non-terminal residue" evidence="2">
    <location>
        <position position="33"/>
    </location>
</feature>
<organism evidence="2 3">
    <name type="scientific">Streptomyces katsurahamanus</name>
    <dbReference type="NCBI Taxonomy" id="2577098"/>
    <lineage>
        <taxon>Bacteria</taxon>
        <taxon>Bacillati</taxon>
        <taxon>Actinomycetota</taxon>
        <taxon>Actinomycetes</taxon>
        <taxon>Kitasatosporales</taxon>
        <taxon>Streptomycetaceae</taxon>
        <taxon>Streptomyces</taxon>
    </lineage>
</organism>
<reference evidence="2 3" key="1">
    <citation type="submission" date="2019-06" db="EMBL/GenBank/DDBJ databases">
        <title>Comparative genomics and metabolomics analyses of clavulanic acid producing Streptomyces species provides insight into specialized metabolism and evolution of beta-lactam biosynthetic gene clusters.</title>
        <authorList>
            <person name="Moore M.A."/>
            <person name="Cruz-Morales P."/>
            <person name="Barona Gomez F."/>
            <person name="Kapil T."/>
        </authorList>
    </citation>
    <scope>NUCLEOTIDE SEQUENCE [LARGE SCALE GENOMIC DNA]</scope>
    <source>
        <strain evidence="2 3">T-272</strain>
    </source>
</reference>
<sequence>MTAPFASLTVVAVYATLIAVAALWGAAAGLLVP</sequence>
<protein>
    <submittedName>
        <fullName evidence="2">Prepilin peptidase</fullName>
    </submittedName>
</protein>
<comment type="caution">
    <text evidence="2">The sequence shown here is derived from an EMBL/GenBank/DDBJ whole genome shotgun (WGS) entry which is preliminary data.</text>
</comment>
<gene>
    <name evidence="2" type="ORF">FFZ77_19775</name>
</gene>
<keyword evidence="1" id="KW-0472">Membrane</keyword>
<keyword evidence="1" id="KW-1133">Transmembrane helix</keyword>
<evidence type="ECO:0000313" key="3">
    <source>
        <dbReference type="Proteomes" id="UP000460558"/>
    </source>
</evidence>
<dbReference type="EMBL" id="VDEQ01000215">
    <property type="protein sequence ID" value="MQS37785.1"/>
    <property type="molecule type" value="Genomic_DNA"/>
</dbReference>
<name>A0ABW9NWS9_9ACTN</name>
<keyword evidence="1" id="KW-0812">Transmembrane</keyword>